<proteinExistence type="predicted"/>
<feature type="compositionally biased region" description="Low complexity" evidence="1">
    <location>
        <begin position="35"/>
        <end position="48"/>
    </location>
</feature>
<evidence type="ECO:0000256" key="2">
    <source>
        <dbReference type="SAM" id="Phobius"/>
    </source>
</evidence>
<comment type="caution">
    <text evidence="3">The sequence shown here is derived from an EMBL/GenBank/DDBJ whole genome shotgun (WGS) entry which is preliminary data.</text>
</comment>
<feature type="region of interest" description="Disordered" evidence="1">
    <location>
        <begin position="1431"/>
        <end position="1469"/>
    </location>
</feature>
<keyword evidence="2" id="KW-0812">Transmembrane</keyword>
<evidence type="ECO:0000313" key="4">
    <source>
        <dbReference type="Proteomes" id="UP001189429"/>
    </source>
</evidence>
<feature type="compositionally biased region" description="Polar residues" evidence="1">
    <location>
        <begin position="207"/>
        <end position="224"/>
    </location>
</feature>
<feature type="compositionally biased region" description="Low complexity" evidence="1">
    <location>
        <begin position="225"/>
        <end position="238"/>
    </location>
</feature>
<feature type="compositionally biased region" description="Polar residues" evidence="1">
    <location>
        <begin position="49"/>
        <end position="87"/>
    </location>
</feature>
<organism evidence="3 4">
    <name type="scientific">Prorocentrum cordatum</name>
    <dbReference type="NCBI Taxonomy" id="2364126"/>
    <lineage>
        <taxon>Eukaryota</taxon>
        <taxon>Sar</taxon>
        <taxon>Alveolata</taxon>
        <taxon>Dinophyceae</taxon>
        <taxon>Prorocentrales</taxon>
        <taxon>Prorocentraceae</taxon>
        <taxon>Prorocentrum</taxon>
    </lineage>
</organism>
<evidence type="ECO:0000256" key="1">
    <source>
        <dbReference type="SAM" id="MobiDB-lite"/>
    </source>
</evidence>
<accession>A0ABN9T6I8</accession>
<dbReference type="InterPro" id="IPR036383">
    <property type="entry name" value="TSP1_rpt_sf"/>
</dbReference>
<protein>
    <submittedName>
        <fullName evidence="3">Uncharacterized protein</fullName>
    </submittedName>
</protein>
<feature type="region of interest" description="Disordered" evidence="1">
    <location>
        <begin position="506"/>
        <end position="779"/>
    </location>
</feature>
<feature type="region of interest" description="Disordered" evidence="1">
    <location>
        <begin position="404"/>
        <end position="477"/>
    </location>
</feature>
<dbReference type="SUPFAM" id="SSF82895">
    <property type="entry name" value="TSP-1 type 1 repeat"/>
    <property type="match status" value="1"/>
</dbReference>
<evidence type="ECO:0000313" key="3">
    <source>
        <dbReference type="EMBL" id="CAK0840661.1"/>
    </source>
</evidence>
<dbReference type="EMBL" id="CAUYUJ010014393">
    <property type="protein sequence ID" value="CAK0840661.1"/>
    <property type="molecule type" value="Genomic_DNA"/>
</dbReference>
<feature type="compositionally biased region" description="Polar residues" evidence="1">
    <location>
        <begin position="24"/>
        <end position="34"/>
    </location>
</feature>
<feature type="compositionally biased region" description="Polar residues" evidence="1">
    <location>
        <begin position="1"/>
        <end position="13"/>
    </location>
</feature>
<feature type="compositionally biased region" description="Basic residues" evidence="1">
    <location>
        <begin position="155"/>
        <end position="166"/>
    </location>
</feature>
<gene>
    <name evidence="3" type="ORF">PCOR1329_LOCUS36051</name>
</gene>
<sequence length="1469" mass="149685">MGTTGDATTTVPEESTFPVAETTGAVSTTTFGDSTAQAGTAGDAATTAPEESTTLVEETTGAVSTTTLGDSTVQVGTTGDATTTVPEESTFPVAETTGAVSTTTLGDSIAQLGTTGDTATTAPEESTFSVAETTGAVSTTPPGDSTAQAGTTGRPRSRPFPWRRRQVPSVQHHLETAQLRRGRLATPLRQCPRSRPPWWRRRQVPSESTFSVAETTGAVSTTPLGDSTAQAGTTGDTTAPEESTTLVAETTGAISTIPPGDGTETSTSGTTDTQSSTSATSTTVTSTTASFTTVSTASMTSSTTVSTKTGTSSSTGTSSTTVLTGTETSATTRSVTSETSSKSESTTSEISTTTASTTSMSGTTASTTSDTSSWTVTSSTSISTLSTKTLTSFTTVSTASKTSSTTVSTKTGTSSSTGTSSTTVLTGTETSATTRSVTSETSSKSESTTSEISTTTASTTSMSGTTASTTSDTSSWTVTSSTSISTLSTKTLTSFTTVSTASKTSSTTVSTKTGTSSSTATTRSVTSETSSKSESTTSEISTTTASTTSMSGTTASMTSGTSSRTVTSSTQTSSMSVSTNTESYTTTATRTSGTSATTLSTSSETSISSTTGTTITDTSSTTGTTQSSTTTGTTTTKTSTTTVSATSDSSTTTGTSPTRTSTKTGTTTSKSSRTTVSTTTESSTTTEISTSETSSKSGTMTSKTSSATMSSSTSLTISSGTISTTISSTTETSGTTTATSSTTASSTSRTSTSTASTSSLTSSTTSSTTSETSSASISSTSVTATATIERLSEIRSTLRLTFGTNVSTADAAAAAQCAVASYLNTSESLVVIDAVTVNQAGVSRSGRGARALSSLAYEIAYILLVGGSDIERQEARLTELFHDTSAIASTLQVVVAQMGLPTITSVVATMPEIRLWSPPTATHTSTTDLATSLPELPMGACVGGPDLPIGYEFWDPGCVNMSYLDVCNISCSDGYENLGGPAQIVCSAPAGYSWVNGSGACTEKSCYADSVPDMLGVASASSCVGTASGTSCSPVCNDSYELIEPMKCNKGHFDELPLMCVPSNHAETLEVVDTFLIEMTIATNESQSGLTAEWARSAGGEAALKSSIGKTLGLLQGQIFLKGQKDLTSDWGRAVPARRLTTSQGLFFEVVLQPYPIDNVTDLEHRILALGGGNFTHELDAALRSSGTSALPGLAAATLVVGAPAQVSFTLPVARWVALGDWTLCSNLCGPGVRTRPVECLGAWGGDAVDLCNANAAPGFTMESYMPASEPCEQYISCAYDWSCPGGPDPVTGEGCEAQASGVAVALSVTLLCCVCLLCRLARRRYKMSMLANILWTREGGIDDGGGNLRQTSDTAPTAATNDMGSVTSTSNEFFHKGQTVDYWSGATKTWLPAEILDVRDASYDIRVGAAEQTVHGVSVKDLRVPFDEVESASVHEVPPPTRTTSSAAGTPECATTDDGPAAEERFTV</sequence>
<keyword evidence="2" id="KW-1133">Transmembrane helix</keyword>
<feature type="transmembrane region" description="Helical" evidence="2">
    <location>
        <begin position="1300"/>
        <end position="1321"/>
    </location>
</feature>
<feature type="compositionally biased region" description="Low complexity" evidence="1">
    <location>
        <begin position="265"/>
        <end position="375"/>
    </location>
</feature>
<feature type="compositionally biased region" description="Polar residues" evidence="1">
    <location>
        <begin position="240"/>
        <end position="254"/>
    </location>
</feature>
<dbReference type="Pfam" id="PF19030">
    <property type="entry name" value="TSP1_ADAMTS"/>
    <property type="match status" value="1"/>
</dbReference>
<feature type="region of interest" description="Disordered" evidence="1">
    <location>
        <begin position="1"/>
        <end position="375"/>
    </location>
</feature>
<feature type="compositionally biased region" description="Polar residues" evidence="1">
    <location>
        <begin position="98"/>
        <end position="151"/>
    </location>
</feature>
<keyword evidence="2" id="KW-0472">Membrane</keyword>
<keyword evidence="4" id="KW-1185">Reference proteome</keyword>
<dbReference type="Proteomes" id="UP001189429">
    <property type="component" value="Unassembled WGS sequence"/>
</dbReference>
<reference evidence="3" key="1">
    <citation type="submission" date="2023-10" db="EMBL/GenBank/DDBJ databases">
        <authorList>
            <person name="Chen Y."/>
            <person name="Shah S."/>
            <person name="Dougan E. K."/>
            <person name="Thang M."/>
            <person name="Chan C."/>
        </authorList>
    </citation>
    <scope>NUCLEOTIDE SEQUENCE [LARGE SCALE GENOMIC DNA]</scope>
</reference>
<feature type="compositionally biased region" description="Polar residues" evidence="1">
    <location>
        <begin position="1349"/>
        <end position="1365"/>
    </location>
</feature>
<name>A0ABN9T6I8_9DINO</name>
<feature type="region of interest" description="Disordered" evidence="1">
    <location>
        <begin position="1345"/>
        <end position="1365"/>
    </location>
</feature>